<protein>
    <submittedName>
        <fullName evidence="2">Uncharacterized protein</fullName>
    </submittedName>
</protein>
<dbReference type="EMBL" id="FOGG01000024">
    <property type="protein sequence ID" value="SER99175.1"/>
    <property type="molecule type" value="Genomic_DNA"/>
</dbReference>
<gene>
    <name evidence="2" type="ORF">SAMN04488023_12423</name>
</gene>
<evidence type="ECO:0000313" key="3">
    <source>
        <dbReference type="Proteomes" id="UP000199572"/>
    </source>
</evidence>
<feature type="region of interest" description="Disordered" evidence="1">
    <location>
        <begin position="1"/>
        <end position="65"/>
    </location>
</feature>
<proteinExistence type="predicted"/>
<evidence type="ECO:0000313" key="2">
    <source>
        <dbReference type="EMBL" id="SER99175.1"/>
    </source>
</evidence>
<feature type="compositionally biased region" description="Basic and acidic residues" evidence="1">
    <location>
        <begin position="54"/>
        <end position="65"/>
    </location>
</feature>
<sequence length="65" mass="7189">MNNETKKDGITPSSAAEQGKTVEVSPFSELELSRMDNPPEQRDENGSTEADVEDVQHDKQNKGKN</sequence>
<dbReference type="STRING" id="390241.SAMN04488023_12423"/>
<accession>A0A1H9TPZ7</accession>
<dbReference type="AlphaFoldDB" id="A0A1H9TPZ7"/>
<feature type="compositionally biased region" description="Basic and acidic residues" evidence="1">
    <location>
        <begin position="31"/>
        <end position="45"/>
    </location>
</feature>
<organism evidence="2 3">
    <name type="scientific">Pedobacter rhizosphaerae</name>
    <dbReference type="NCBI Taxonomy" id="390241"/>
    <lineage>
        <taxon>Bacteria</taxon>
        <taxon>Pseudomonadati</taxon>
        <taxon>Bacteroidota</taxon>
        <taxon>Sphingobacteriia</taxon>
        <taxon>Sphingobacteriales</taxon>
        <taxon>Sphingobacteriaceae</taxon>
        <taxon>Pedobacter</taxon>
    </lineage>
</organism>
<reference evidence="2 3" key="1">
    <citation type="submission" date="2016-10" db="EMBL/GenBank/DDBJ databases">
        <authorList>
            <person name="de Groot N.N."/>
        </authorList>
    </citation>
    <scope>NUCLEOTIDE SEQUENCE [LARGE SCALE GENOMIC DNA]</scope>
    <source>
        <strain evidence="2 3">DSM 18610</strain>
    </source>
</reference>
<dbReference type="Proteomes" id="UP000199572">
    <property type="component" value="Unassembled WGS sequence"/>
</dbReference>
<dbReference type="OrthoDB" id="770308at2"/>
<evidence type="ECO:0000256" key="1">
    <source>
        <dbReference type="SAM" id="MobiDB-lite"/>
    </source>
</evidence>
<dbReference type="RefSeq" id="WP_090886493.1">
    <property type="nucleotide sequence ID" value="NZ_FOGG01000024.1"/>
</dbReference>
<name>A0A1H9TPZ7_9SPHI</name>
<keyword evidence="3" id="KW-1185">Reference proteome</keyword>